<dbReference type="InterPro" id="IPR001611">
    <property type="entry name" value="Leu-rich_rpt"/>
</dbReference>
<sequence>MFRLPEKERVVMVTSTNRSNIMSGKLSVEADLDSDIVSGVPTPLQFDAFVPWFCRIWCASNNVLVTRIIQGDYVKYENINRKSKQRRGKRKSAITLLDERRSSIVGVSSSVSAPVLEDTEKEKERVVQMKTVYNNKKKLIEVSITGCPFKISRRIIQAIGLCISFHSFLNRFTFRRGGLSAEIIYEINKLLPRSTLTEFCFDDSYVREGNYYILLENVSQIKYLSLNRCKLTDAVCAKIVSCIEYGGPSADSLKILELGSNEITDVGAKCIGTMLRRNRTLLHLNLSGNRITDKGFEPIIEALKQFDLTPQELRDKKGRRMRYVQNRAMVFEKCLENLKLGKSNDGDSGKKSIFNVKRVHRRTKRTLDDCYIAQAELMTSGIVGEFKDPYIGDENVVLIDGQLCSKGNLVLSSLNVAYNNLKFPSILKVRDVVRYQGEIGKASNETGLVRITLDGNAIPASCIELDDIDVCLTEILNDVAHAPRKTRTSSFLRKMMARKS</sequence>
<dbReference type="Gene3D" id="3.80.10.10">
    <property type="entry name" value="Ribonuclease Inhibitor"/>
    <property type="match status" value="1"/>
</dbReference>
<gene>
    <name evidence="1" type="ORF">CINC_LOCUS7202</name>
</gene>
<dbReference type="PANTHER" id="PTHR46984:SF1">
    <property type="entry name" value="LEUCINE-RICH REPEAT-CONTAINING PROTEIN 71"/>
    <property type="match status" value="1"/>
</dbReference>
<dbReference type="InterPro" id="IPR053040">
    <property type="entry name" value="LRR-containing_protein_71"/>
</dbReference>
<evidence type="ECO:0008006" key="3">
    <source>
        <dbReference type="Google" id="ProtNLM"/>
    </source>
</evidence>
<dbReference type="AlphaFoldDB" id="A0A9P0BX16"/>
<dbReference type="SUPFAM" id="SSF52047">
    <property type="entry name" value="RNI-like"/>
    <property type="match status" value="1"/>
</dbReference>
<dbReference type="SMART" id="SM00368">
    <property type="entry name" value="LRR_RI"/>
    <property type="match status" value="3"/>
</dbReference>
<evidence type="ECO:0000313" key="1">
    <source>
        <dbReference type="EMBL" id="CAH0596427.1"/>
    </source>
</evidence>
<dbReference type="Pfam" id="PF13516">
    <property type="entry name" value="LRR_6"/>
    <property type="match status" value="2"/>
</dbReference>
<dbReference type="EMBL" id="LR824025">
    <property type="protein sequence ID" value="CAH0596427.1"/>
    <property type="molecule type" value="Genomic_DNA"/>
</dbReference>
<dbReference type="InterPro" id="IPR032675">
    <property type="entry name" value="LRR_dom_sf"/>
</dbReference>
<accession>A0A9P0BX16</accession>
<name>A0A9P0BX16_CHRIL</name>
<protein>
    <recommendedName>
        <fullName evidence="3">Leucine rich repeat protein</fullName>
    </recommendedName>
</protein>
<dbReference type="PANTHER" id="PTHR46984">
    <property type="entry name" value="LEUCINE-RICH REPEAT-CONTAINING PROTEIN 71"/>
    <property type="match status" value="1"/>
</dbReference>
<proteinExistence type="predicted"/>
<dbReference type="Proteomes" id="UP001154114">
    <property type="component" value="Chromosome 22"/>
</dbReference>
<reference evidence="1" key="1">
    <citation type="submission" date="2021-12" db="EMBL/GenBank/DDBJ databases">
        <authorList>
            <person name="King R."/>
        </authorList>
    </citation>
    <scope>NUCLEOTIDE SEQUENCE</scope>
</reference>
<keyword evidence="2" id="KW-1185">Reference proteome</keyword>
<dbReference type="OrthoDB" id="120976at2759"/>
<organism evidence="1 2">
    <name type="scientific">Chrysodeixis includens</name>
    <name type="common">Soybean looper</name>
    <name type="synonym">Pseudoplusia includens</name>
    <dbReference type="NCBI Taxonomy" id="689277"/>
    <lineage>
        <taxon>Eukaryota</taxon>
        <taxon>Metazoa</taxon>
        <taxon>Ecdysozoa</taxon>
        <taxon>Arthropoda</taxon>
        <taxon>Hexapoda</taxon>
        <taxon>Insecta</taxon>
        <taxon>Pterygota</taxon>
        <taxon>Neoptera</taxon>
        <taxon>Endopterygota</taxon>
        <taxon>Lepidoptera</taxon>
        <taxon>Glossata</taxon>
        <taxon>Ditrysia</taxon>
        <taxon>Noctuoidea</taxon>
        <taxon>Noctuidae</taxon>
        <taxon>Plusiinae</taxon>
        <taxon>Chrysodeixis</taxon>
    </lineage>
</organism>
<evidence type="ECO:0000313" key="2">
    <source>
        <dbReference type="Proteomes" id="UP001154114"/>
    </source>
</evidence>